<dbReference type="InterPro" id="IPR023606">
    <property type="entry name" value="CoA-Trfase_III_dom_1_sf"/>
</dbReference>
<dbReference type="Gene3D" id="3.40.50.10540">
    <property type="entry name" value="Crotonobetainyl-coa:carnitine coa-transferase, domain 1"/>
    <property type="match status" value="1"/>
</dbReference>
<dbReference type="GO" id="GO:0008410">
    <property type="term" value="F:CoA-transferase activity"/>
    <property type="evidence" value="ECO:0007669"/>
    <property type="project" value="TreeGrafter"/>
</dbReference>
<dbReference type="Proteomes" id="UP000219994">
    <property type="component" value="Unassembled WGS sequence"/>
</dbReference>
<protein>
    <submittedName>
        <fullName evidence="2">Carnitine dehydratase</fullName>
    </submittedName>
</protein>
<dbReference type="AlphaFoldDB" id="A0A2A6FTP0"/>
<dbReference type="InterPro" id="IPR003673">
    <property type="entry name" value="CoA-Trfase_fam_III"/>
</dbReference>
<proteinExistence type="predicted"/>
<evidence type="ECO:0000256" key="1">
    <source>
        <dbReference type="ARBA" id="ARBA00022679"/>
    </source>
</evidence>
<dbReference type="PANTHER" id="PTHR48207:SF3">
    <property type="entry name" value="SUCCINATE--HYDROXYMETHYLGLUTARATE COA-TRANSFERASE"/>
    <property type="match status" value="1"/>
</dbReference>
<evidence type="ECO:0000313" key="3">
    <source>
        <dbReference type="Proteomes" id="UP000219994"/>
    </source>
</evidence>
<reference evidence="3" key="1">
    <citation type="submission" date="2017-03" db="EMBL/GenBank/DDBJ databases">
        <authorList>
            <person name="Lund M.B."/>
        </authorList>
    </citation>
    <scope>NUCLEOTIDE SEQUENCE [LARGE SCALE GENOMIC DNA]</scope>
</reference>
<keyword evidence="1" id="KW-0808">Transferase</keyword>
<dbReference type="Gene3D" id="3.30.1540.10">
    <property type="entry name" value="formyl-coa transferase, domain 3"/>
    <property type="match status" value="1"/>
</dbReference>
<evidence type="ECO:0000313" key="2">
    <source>
        <dbReference type="EMBL" id="PDQ35803.1"/>
    </source>
</evidence>
<dbReference type="Pfam" id="PF02515">
    <property type="entry name" value="CoA_transf_3"/>
    <property type="match status" value="1"/>
</dbReference>
<gene>
    <name evidence="2" type="ORF">B5766_04955</name>
</gene>
<dbReference type="SUPFAM" id="SSF89796">
    <property type="entry name" value="CoA-transferase family III (CaiB/BaiF)"/>
    <property type="match status" value="1"/>
</dbReference>
<accession>A0A2A6FTP0</accession>
<comment type="caution">
    <text evidence="2">The sequence shown here is derived from an EMBL/GenBank/DDBJ whole genome shotgun (WGS) entry which is preliminary data.</text>
</comment>
<dbReference type="InterPro" id="IPR044855">
    <property type="entry name" value="CoA-Trfase_III_dom3_sf"/>
</dbReference>
<dbReference type="PANTHER" id="PTHR48207">
    <property type="entry name" value="SUCCINATE--HYDROXYMETHYLGLUTARATE COA-TRANSFERASE"/>
    <property type="match status" value="1"/>
</dbReference>
<dbReference type="InterPro" id="IPR050483">
    <property type="entry name" value="CoA-transferase_III_domain"/>
</dbReference>
<sequence>MTGLRQCPLAGVLVADFSRILAGPYATMSLADLGARVVKVERPEVGDDTRAWAPPRSATGSTYFDSVNRNKQSLALDLTDAADRRLAAELVQRADVVIENFRPGTMERYGLGYQEVREANPGVIYASITGFGSGAGADYLGYDFLVQAVGGLMSVSGSADGPPTKAGVALVDVLTGKDAEIGILAALFARQHTGEGARIEVNLLSSLQAALVNQAQAYLGAGVVASRMGNAHPSIAPYQLLECADHPLAIACGNDGQFGALAREIGLPELTTDSRFATNAARVANRTALVHILEAALALDTAQSWTRRLVKVHVPAGPVATIDEGIRFAQSLGLSPTMSVHDSAGNPVASQIRSPITWLPAFEPPSSAPPQLGEHSEALRAWLSDDQQARVNRLPE</sequence>
<dbReference type="EMBL" id="NAEP01000028">
    <property type="protein sequence ID" value="PDQ35803.1"/>
    <property type="molecule type" value="Genomic_DNA"/>
</dbReference>
<name>A0A2A6FTP0_9MICO</name>
<organism evidence="2 3">
    <name type="scientific">Candidatus Lumbricidiphila eiseniae</name>
    <dbReference type="NCBI Taxonomy" id="1969409"/>
    <lineage>
        <taxon>Bacteria</taxon>
        <taxon>Bacillati</taxon>
        <taxon>Actinomycetota</taxon>
        <taxon>Actinomycetes</taxon>
        <taxon>Micrococcales</taxon>
        <taxon>Microbacteriaceae</taxon>
        <taxon>Candidatus Lumbricidiphila</taxon>
    </lineage>
</organism>